<dbReference type="EMBL" id="CP046072">
    <property type="protein sequence ID" value="QSZ40740.1"/>
    <property type="molecule type" value="Genomic_DNA"/>
</dbReference>
<feature type="domain" description="Radical SAM core" evidence="7">
    <location>
        <begin position="51"/>
        <end position="277"/>
    </location>
</feature>
<dbReference type="CDD" id="cd01335">
    <property type="entry name" value="Radical_SAM"/>
    <property type="match status" value="1"/>
</dbReference>
<keyword evidence="5" id="KW-0408">Iron</keyword>
<dbReference type="InterPro" id="IPR034391">
    <property type="entry name" value="AdoMet-like_SPASM_containing"/>
</dbReference>
<evidence type="ECO:0000256" key="5">
    <source>
        <dbReference type="ARBA" id="ARBA00023004"/>
    </source>
</evidence>
<comment type="cofactor">
    <cofactor evidence="1">
        <name>[4Fe-4S] cluster</name>
        <dbReference type="ChEBI" id="CHEBI:49883"/>
    </cofactor>
</comment>
<dbReference type="AlphaFoldDB" id="A0A975AYC7"/>
<dbReference type="CDD" id="cd21109">
    <property type="entry name" value="SPASM"/>
    <property type="match status" value="1"/>
</dbReference>
<dbReference type="SFLD" id="SFLDG01067">
    <property type="entry name" value="SPASM/twitch_domain_containing"/>
    <property type="match status" value="1"/>
</dbReference>
<dbReference type="Pfam" id="PF04055">
    <property type="entry name" value="Radical_SAM"/>
    <property type="match status" value="1"/>
</dbReference>
<evidence type="ECO:0000256" key="4">
    <source>
        <dbReference type="ARBA" id="ARBA00022723"/>
    </source>
</evidence>
<name>A0A975AYC7_9BACT</name>
<dbReference type="InterPro" id="IPR023885">
    <property type="entry name" value="4Fe4S-binding_SPASM_dom"/>
</dbReference>
<dbReference type="GO" id="GO:0046872">
    <property type="term" value="F:metal ion binding"/>
    <property type="evidence" value="ECO:0007669"/>
    <property type="project" value="UniProtKB-KW"/>
</dbReference>
<dbReference type="PANTHER" id="PTHR11228">
    <property type="entry name" value="RADICAL SAM DOMAIN PROTEIN"/>
    <property type="match status" value="1"/>
</dbReference>
<dbReference type="RefSeq" id="WP_207562019.1">
    <property type="nucleotide sequence ID" value="NZ_CP046072.1"/>
</dbReference>
<sequence>MSAHHIEEKKEEVNYNANEIVYSKDWEKYRGADYAEYRANWSKYPKERFVSHFPLNLDIETTDLCNLKCPMCPRTIMDADEDNHIVKSRYIDKETYMDIIDQAVEHGVKAIKLQYLGEPLLHKDIVFQVEYAKKKGIIDVMFNTNAVLMTPELSEQLLEAGIDKVFVSFDAVNPKLYQQQRVGTSIGVVIDNIHEFIKLRNKSYPQTHIRLSMVMYDDPVWQRQFESMKVMWDGLVDSLGYGVFNERHKDLKHEYEKVEGFACEQLFQRMFLKCNGNVTVCCVDGDDEYVVGNWKEEKLIDIWNSPKYQEIRELHTSGNYDKIAMCRKCFLPDLYNKTFK</sequence>
<keyword evidence="2" id="KW-0004">4Fe-4S</keyword>
<evidence type="ECO:0000256" key="2">
    <source>
        <dbReference type="ARBA" id="ARBA00022485"/>
    </source>
</evidence>
<keyword evidence="9" id="KW-1185">Reference proteome</keyword>
<dbReference type="InterPro" id="IPR058240">
    <property type="entry name" value="rSAM_sf"/>
</dbReference>
<dbReference type="PANTHER" id="PTHR11228:SF7">
    <property type="entry name" value="PQQA PEPTIDE CYCLASE"/>
    <property type="match status" value="1"/>
</dbReference>
<keyword evidence="4" id="KW-0479">Metal-binding</keyword>
<gene>
    <name evidence="8" type="ORF">GJV85_00925</name>
</gene>
<proteinExistence type="predicted"/>
<dbReference type="SUPFAM" id="SSF102114">
    <property type="entry name" value="Radical SAM enzymes"/>
    <property type="match status" value="1"/>
</dbReference>
<dbReference type="GO" id="GO:0003824">
    <property type="term" value="F:catalytic activity"/>
    <property type="evidence" value="ECO:0007669"/>
    <property type="project" value="InterPro"/>
</dbReference>
<dbReference type="Gene3D" id="3.20.20.70">
    <property type="entry name" value="Aldolase class I"/>
    <property type="match status" value="1"/>
</dbReference>
<evidence type="ECO:0000259" key="7">
    <source>
        <dbReference type="PROSITE" id="PS51918"/>
    </source>
</evidence>
<evidence type="ECO:0000256" key="1">
    <source>
        <dbReference type="ARBA" id="ARBA00001966"/>
    </source>
</evidence>
<reference evidence="8" key="1">
    <citation type="submission" date="2019-11" db="EMBL/GenBank/DDBJ databases">
        <authorList>
            <person name="Kojima H."/>
        </authorList>
    </citation>
    <scope>NUCLEOTIDE SEQUENCE</scope>
    <source>
        <strain evidence="8">H1576</strain>
    </source>
</reference>
<reference evidence="8" key="2">
    <citation type="submission" date="2021-04" db="EMBL/GenBank/DDBJ databases">
        <title>Isolation and characterization of a novel species of the genus Sulfurimonas.</title>
        <authorList>
            <person name="Fukui M."/>
        </authorList>
    </citation>
    <scope>NUCLEOTIDE SEQUENCE</scope>
    <source>
        <strain evidence="8">H1576</strain>
    </source>
</reference>
<evidence type="ECO:0000313" key="8">
    <source>
        <dbReference type="EMBL" id="QSZ40740.1"/>
    </source>
</evidence>
<dbReference type="PROSITE" id="PS51918">
    <property type="entry name" value="RADICAL_SAM"/>
    <property type="match status" value="1"/>
</dbReference>
<organism evidence="8 9">
    <name type="scientific">Sulfurimonas aquatica</name>
    <dbReference type="NCBI Taxonomy" id="2672570"/>
    <lineage>
        <taxon>Bacteria</taxon>
        <taxon>Pseudomonadati</taxon>
        <taxon>Campylobacterota</taxon>
        <taxon>Epsilonproteobacteria</taxon>
        <taxon>Campylobacterales</taxon>
        <taxon>Sulfurimonadaceae</taxon>
        <taxon>Sulfurimonas</taxon>
    </lineage>
</organism>
<keyword evidence="3" id="KW-0949">S-adenosyl-L-methionine</keyword>
<accession>A0A975AYC7</accession>
<dbReference type="GO" id="GO:0051536">
    <property type="term" value="F:iron-sulfur cluster binding"/>
    <property type="evidence" value="ECO:0007669"/>
    <property type="project" value="UniProtKB-KW"/>
</dbReference>
<dbReference type="SFLD" id="SFLDG01387">
    <property type="entry name" value="BtrN-like_SPASM_domain_contain"/>
    <property type="match status" value="1"/>
</dbReference>
<dbReference type="Pfam" id="PF13186">
    <property type="entry name" value="SPASM"/>
    <property type="match status" value="1"/>
</dbReference>
<dbReference type="Proteomes" id="UP000671852">
    <property type="component" value="Chromosome"/>
</dbReference>
<evidence type="ECO:0000256" key="6">
    <source>
        <dbReference type="ARBA" id="ARBA00023014"/>
    </source>
</evidence>
<evidence type="ECO:0000256" key="3">
    <source>
        <dbReference type="ARBA" id="ARBA00022691"/>
    </source>
</evidence>
<dbReference type="KEGG" id="saqt:GJV85_00925"/>
<keyword evidence="6" id="KW-0411">Iron-sulfur</keyword>
<dbReference type="InterPro" id="IPR050377">
    <property type="entry name" value="Radical_SAM_PqqE_MftC-like"/>
</dbReference>
<dbReference type="SFLD" id="SFLDS00029">
    <property type="entry name" value="Radical_SAM"/>
    <property type="match status" value="1"/>
</dbReference>
<evidence type="ECO:0000313" key="9">
    <source>
        <dbReference type="Proteomes" id="UP000671852"/>
    </source>
</evidence>
<dbReference type="InterPro" id="IPR007197">
    <property type="entry name" value="rSAM"/>
</dbReference>
<dbReference type="InterPro" id="IPR013785">
    <property type="entry name" value="Aldolase_TIM"/>
</dbReference>
<protein>
    <submittedName>
        <fullName evidence="8">Radical SAM protein</fullName>
    </submittedName>
</protein>